<accession>A0A1Z4N6B7</accession>
<keyword evidence="2" id="KW-1185">Reference proteome</keyword>
<dbReference type="EMBL" id="AP018248">
    <property type="protein sequence ID" value="BAZ01241.1"/>
    <property type="molecule type" value="Genomic_DNA"/>
</dbReference>
<proteinExistence type="predicted"/>
<dbReference type="CDD" id="cd10450">
    <property type="entry name" value="GIY-YIG_AtGrxS16_like"/>
    <property type="match status" value="1"/>
</dbReference>
<dbReference type="AlphaFoldDB" id="A0A1Z4N6B7"/>
<evidence type="ECO:0008006" key="3">
    <source>
        <dbReference type="Google" id="ProtNLM"/>
    </source>
</evidence>
<gene>
    <name evidence="1" type="ORF">NIES37_52400</name>
</gene>
<name>A0A1Z4N6B7_9CYAN</name>
<organism evidence="1 2">
    <name type="scientific">Tolypothrix tenuis PCC 7101</name>
    <dbReference type="NCBI Taxonomy" id="231146"/>
    <lineage>
        <taxon>Bacteria</taxon>
        <taxon>Bacillati</taxon>
        <taxon>Cyanobacteriota</taxon>
        <taxon>Cyanophyceae</taxon>
        <taxon>Nostocales</taxon>
        <taxon>Tolypothrichaceae</taxon>
        <taxon>Tolypothrix</taxon>
    </lineage>
</organism>
<dbReference type="RefSeq" id="WP_096580690.1">
    <property type="nucleotide sequence ID" value="NZ_CAWNJS010000001.1"/>
</dbReference>
<dbReference type="KEGG" id="ttq:NIES37_52400"/>
<reference evidence="1 2" key="1">
    <citation type="submission" date="2017-06" db="EMBL/GenBank/DDBJ databases">
        <title>Genome sequencing of cyanobaciteial culture collection at National Institute for Environmental Studies (NIES).</title>
        <authorList>
            <person name="Hirose Y."/>
            <person name="Shimura Y."/>
            <person name="Fujisawa T."/>
            <person name="Nakamura Y."/>
            <person name="Kawachi M."/>
        </authorList>
    </citation>
    <scope>NUCLEOTIDE SEQUENCE [LARGE SCALE GENOMIC DNA]</scope>
    <source>
        <strain evidence="1 2">NIES-37</strain>
    </source>
</reference>
<dbReference type="InterPro" id="IPR049578">
    <property type="entry name" value="CAXIP1-like_GIY-YIG_dom"/>
</dbReference>
<protein>
    <recommendedName>
        <fullName evidence="3">GIY-YIG domain-containing protein</fullName>
    </recommendedName>
</protein>
<dbReference type="Proteomes" id="UP000218785">
    <property type="component" value="Chromosome"/>
</dbReference>
<evidence type="ECO:0000313" key="2">
    <source>
        <dbReference type="Proteomes" id="UP000218785"/>
    </source>
</evidence>
<evidence type="ECO:0000313" key="1">
    <source>
        <dbReference type="EMBL" id="BAZ01241.1"/>
    </source>
</evidence>
<sequence>MATETNIPLLATLDYVNYIDDHGQIPEQFQGKIGVYAIFDQDKVLQFVGYSRDVHASLKQHLVRQPQQCYFVKAQTIDRPSRAILENIEQAWIAENGTVPLGNSDRKAEWTNAINAKAMMTAAEQENYQNPVNDELAQMKILKNVARRVEAEILAVLESRGVQTPIRFNPKLKEEGLLDLK</sequence>